<gene>
    <name evidence="1" type="ORF">FB474_1958</name>
</gene>
<name>A0A542ZJP6_9MICO</name>
<protein>
    <submittedName>
        <fullName evidence="1">Uncharacterized protein</fullName>
    </submittedName>
</protein>
<organism evidence="1 2">
    <name type="scientific">Oryzihumus leptocrescens</name>
    <dbReference type="NCBI Taxonomy" id="297536"/>
    <lineage>
        <taxon>Bacteria</taxon>
        <taxon>Bacillati</taxon>
        <taxon>Actinomycetota</taxon>
        <taxon>Actinomycetes</taxon>
        <taxon>Micrococcales</taxon>
        <taxon>Intrasporangiaceae</taxon>
        <taxon>Oryzihumus</taxon>
    </lineage>
</organism>
<proteinExistence type="predicted"/>
<comment type="caution">
    <text evidence="1">The sequence shown here is derived from an EMBL/GenBank/DDBJ whole genome shotgun (WGS) entry which is preliminary data.</text>
</comment>
<sequence>MIVDCDTCPVRGSQCADCVVTALTAPLSADMPLDRQEQRAVSALVAAGLVRADRVAGLRARREPWTGARAAV</sequence>
<dbReference type="RefSeq" id="WP_141788445.1">
    <property type="nucleotide sequence ID" value="NZ_BAAAKX010000002.1"/>
</dbReference>
<dbReference type="AlphaFoldDB" id="A0A542ZJP6"/>
<accession>A0A542ZJP6</accession>
<evidence type="ECO:0000313" key="1">
    <source>
        <dbReference type="EMBL" id="TQL60563.1"/>
    </source>
</evidence>
<dbReference type="OrthoDB" id="4774211at2"/>
<reference evidence="1 2" key="1">
    <citation type="submission" date="2019-06" db="EMBL/GenBank/DDBJ databases">
        <title>Sequencing the genomes of 1000 actinobacteria strains.</title>
        <authorList>
            <person name="Klenk H.-P."/>
        </authorList>
    </citation>
    <scope>NUCLEOTIDE SEQUENCE [LARGE SCALE GENOMIC DNA]</scope>
    <source>
        <strain evidence="1 2">DSM 18082</strain>
    </source>
</reference>
<keyword evidence="2" id="KW-1185">Reference proteome</keyword>
<dbReference type="Proteomes" id="UP000319514">
    <property type="component" value="Unassembled WGS sequence"/>
</dbReference>
<dbReference type="EMBL" id="VFOQ01000001">
    <property type="protein sequence ID" value="TQL60563.1"/>
    <property type="molecule type" value="Genomic_DNA"/>
</dbReference>
<evidence type="ECO:0000313" key="2">
    <source>
        <dbReference type="Proteomes" id="UP000319514"/>
    </source>
</evidence>